<feature type="repeat" description="TPR" evidence="3">
    <location>
        <begin position="234"/>
        <end position="267"/>
    </location>
</feature>
<dbReference type="SUPFAM" id="SSF48452">
    <property type="entry name" value="TPR-like"/>
    <property type="match status" value="2"/>
</dbReference>
<dbReference type="Gene3D" id="2.60.40.1120">
    <property type="entry name" value="Carboxypeptidase-like, regulatory domain"/>
    <property type="match status" value="1"/>
</dbReference>
<dbReference type="RefSeq" id="WP_158267079.1">
    <property type="nucleotide sequence ID" value="NZ_PYAW01000004.1"/>
</dbReference>
<dbReference type="EMBL" id="PYAW01000004">
    <property type="protein sequence ID" value="PSL45577.1"/>
    <property type="molecule type" value="Genomic_DNA"/>
</dbReference>
<dbReference type="OrthoDB" id="612991at2"/>
<feature type="repeat" description="TPR" evidence="3">
    <location>
        <begin position="268"/>
        <end position="301"/>
    </location>
</feature>
<feature type="repeat" description="TPR" evidence="3">
    <location>
        <begin position="371"/>
        <end position="404"/>
    </location>
</feature>
<comment type="caution">
    <text evidence="5">The sequence shown here is derived from an EMBL/GenBank/DDBJ whole genome shotgun (WGS) entry which is preliminary data.</text>
</comment>
<dbReference type="PROSITE" id="PS50005">
    <property type="entry name" value="TPR"/>
    <property type="match status" value="7"/>
</dbReference>
<dbReference type="Gene3D" id="1.25.40.10">
    <property type="entry name" value="Tetratricopeptide repeat domain"/>
    <property type="match status" value="5"/>
</dbReference>
<reference evidence="5 6" key="1">
    <citation type="submission" date="2018-03" db="EMBL/GenBank/DDBJ databases">
        <title>Genomic Encyclopedia of Archaeal and Bacterial Type Strains, Phase II (KMG-II): from individual species to whole genera.</title>
        <authorList>
            <person name="Goeker M."/>
        </authorList>
    </citation>
    <scope>NUCLEOTIDE SEQUENCE [LARGE SCALE GENOMIC DNA]</scope>
    <source>
        <strain evidence="5 6">DSM 24859</strain>
    </source>
</reference>
<dbReference type="Pfam" id="PF13414">
    <property type="entry name" value="TPR_11"/>
    <property type="match status" value="2"/>
</dbReference>
<dbReference type="GO" id="GO:0009279">
    <property type="term" value="C:cell outer membrane"/>
    <property type="evidence" value="ECO:0007669"/>
    <property type="project" value="TreeGrafter"/>
</dbReference>
<evidence type="ECO:0000256" key="2">
    <source>
        <dbReference type="ARBA" id="ARBA00022803"/>
    </source>
</evidence>
<evidence type="ECO:0000313" key="5">
    <source>
        <dbReference type="EMBL" id="PSL45577.1"/>
    </source>
</evidence>
<feature type="repeat" description="TPR" evidence="3">
    <location>
        <begin position="302"/>
        <end position="335"/>
    </location>
</feature>
<gene>
    <name evidence="5" type="ORF">CLV51_104283</name>
</gene>
<keyword evidence="1" id="KW-0677">Repeat</keyword>
<dbReference type="InterPro" id="IPR019734">
    <property type="entry name" value="TPR_rpt"/>
</dbReference>
<evidence type="ECO:0000256" key="4">
    <source>
        <dbReference type="SAM" id="SignalP"/>
    </source>
</evidence>
<keyword evidence="6" id="KW-1185">Reference proteome</keyword>
<organism evidence="5 6">
    <name type="scientific">Chitinophaga niastensis</name>
    <dbReference type="NCBI Taxonomy" id="536980"/>
    <lineage>
        <taxon>Bacteria</taxon>
        <taxon>Pseudomonadati</taxon>
        <taxon>Bacteroidota</taxon>
        <taxon>Chitinophagia</taxon>
        <taxon>Chitinophagales</taxon>
        <taxon>Chitinophagaceae</taxon>
        <taxon>Chitinophaga</taxon>
    </lineage>
</organism>
<protein>
    <submittedName>
        <fullName evidence="5">Tetratricopeptide repeat protein</fullName>
    </submittedName>
</protein>
<dbReference type="Pfam" id="PF13431">
    <property type="entry name" value="TPR_17"/>
    <property type="match status" value="1"/>
</dbReference>
<dbReference type="AlphaFoldDB" id="A0A2P8HH90"/>
<accession>A0A2P8HH90</accession>
<sequence>MKRIVKRFSISVIVIIISGVASTASGQSSSIAENALTRLMEGDFTKAKSLAAAAINSDRNNGLAYAIRGRARLVGNELAGAQVDLAEAIRLSPDNGVFYAFEAACYQYQNNPELSRKTFERALQLLGSPKSAIEYYACGIAYESVKKEEAALADYTKAIELNPRFALSYVKRGKIYSNRKQDDAAIAEYAKAIGINPSYAGCYFIRGNAYYEKQQYDLAIADFTKVIELSPKDVDAYFNRGVMYKKKEKYDLALADYAKVIELSPKDASLYGNRGNIYLMQEKADLAFSDYAKAIELDPKNALYYVSRGNIYVRWEQWDAALNDYNKAIELDPKNADAYLERGNIYFKIKKQSDLAFADFNKVIAINPKYSNGYLNVGVVHHDKQQYSLAISNYTKAIEADPANLLAYLNRADAYEAIGSNKLADLDRKKYSDLGGKISASGEKSRREIFPQGTFDAKLAEGALGRGLSRIVGRACTKKDGLIFYAAGVKVVLFPVTPYLEEWYKLRDQKENKKTGVYMSKEANQYSIEAITGADGRFAFEGLKPGQYFIQLIHDFNQLKTARIYSGSNTSQNGPVREITNYYYDQDYIVERSQRLERFVEVKQDGDTKKITLANGLIKSCEF</sequence>
<keyword evidence="2 3" id="KW-0802">TPR repeat</keyword>
<evidence type="ECO:0000313" key="6">
    <source>
        <dbReference type="Proteomes" id="UP000240971"/>
    </source>
</evidence>
<dbReference type="Pfam" id="PF13181">
    <property type="entry name" value="TPR_8"/>
    <property type="match status" value="2"/>
</dbReference>
<proteinExistence type="predicted"/>
<feature type="repeat" description="TPR" evidence="3">
    <location>
        <begin position="166"/>
        <end position="199"/>
    </location>
</feature>
<keyword evidence="4" id="KW-0732">Signal</keyword>
<dbReference type="PANTHER" id="PTHR44858:SF1">
    <property type="entry name" value="UDP-N-ACETYLGLUCOSAMINE--PEPTIDE N-ACETYLGLUCOSAMINYLTRANSFERASE SPINDLY-RELATED"/>
    <property type="match status" value="1"/>
</dbReference>
<dbReference type="Proteomes" id="UP000240971">
    <property type="component" value="Unassembled WGS sequence"/>
</dbReference>
<name>A0A2P8HH90_CHINA</name>
<dbReference type="SUPFAM" id="SSF117074">
    <property type="entry name" value="Hypothetical protein PA1324"/>
    <property type="match status" value="1"/>
</dbReference>
<dbReference type="InterPro" id="IPR050498">
    <property type="entry name" value="Ycf3"/>
</dbReference>
<dbReference type="SMART" id="SM00028">
    <property type="entry name" value="TPR"/>
    <property type="match status" value="10"/>
</dbReference>
<evidence type="ECO:0000256" key="1">
    <source>
        <dbReference type="ARBA" id="ARBA00022737"/>
    </source>
</evidence>
<dbReference type="GO" id="GO:0046813">
    <property type="term" value="P:receptor-mediated virion attachment to host cell"/>
    <property type="evidence" value="ECO:0007669"/>
    <property type="project" value="TreeGrafter"/>
</dbReference>
<dbReference type="PANTHER" id="PTHR44858">
    <property type="entry name" value="TETRATRICOPEPTIDE REPEAT PROTEIN 6"/>
    <property type="match status" value="1"/>
</dbReference>
<evidence type="ECO:0000256" key="3">
    <source>
        <dbReference type="PROSITE-ProRule" id="PRU00339"/>
    </source>
</evidence>
<feature type="repeat" description="TPR" evidence="3">
    <location>
        <begin position="200"/>
        <end position="233"/>
    </location>
</feature>
<feature type="chain" id="PRO_5015119999" evidence="4">
    <location>
        <begin position="24"/>
        <end position="623"/>
    </location>
</feature>
<feature type="signal peptide" evidence="4">
    <location>
        <begin position="1"/>
        <end position="23"/>
    </location>
</feature>
<dbReference type="InterPro" id="IPR011990">
    <property type="entry name" value="TPR-like_helical_dom_sf"/>
</dbReference>
<feature type="repeat" description="TPR" evidence="3">
    <location>
        <begin position="132"/>
        <end position="165"/>
    </location>
</feature>
<dbReference type="PROSITE" id="PS50293">
    <property type="entry name" value="TPR_REGION"/>
    <property type="match status" value="2"/>
</dbReference>